<keyword evidence="2" id="KW-1185">Reference proteome</keyword>
<dbReference type="KEGG" id="dor:Desor_5589"/>
<proteinExistence type="predicted"/>
<dbReference type="AlphaFoldDB" id="G7WI38"/>
<reference evidence="1 2" key="2">
    <citation type="journal article" date="2012" name="J. Bacteriol.">
        <title>Complete genome sequences of Desulfosporosinus orientis DSM765T, Desulfosporosinus youngiae DSM17734T, Desulfosporosinus meridiei DSM13257T, and Desulfosporosinus acidiphilus DSM22704T.</title>
        <authorList>
            <person name="Pester M."/>
            <person name="Brambilla E."/>
            <person name="Alazard D."/>
            <person name="Rattei T."/>
            <person name="Weinmaier T."/>
            <person name="Han J."/>
            <person name="Lucas S."/>
            <person name="Lapidus A."/>
            <person name="Cheng J.F."/>
            <person name="Goodwin L."/>
            <person name="Pitluck S."/>
            <person name="Peters L."/>
            <person name="Ovchinnikova G."/>
            <person name="Teshima H."/>
            <person name="Detter J.C."/>
            <person name="Han C.S."/>
            <person name="Tapia R."/>
            <person name="Land M.L."/>
            <person name="Hauser L."/>
            <person name="Kyrpides N.C."/>
            <person name="Ivanova N.N."/>
            <person name="Pagani I."/>
            <person name="Huntmann M."/>
            <person name="Wei C.L."/>
            <person name="Davenport K.W."/>
            <person name="Daligault H."/>
            <person name="Chain P.S."/>
            <person name="Chen A."/>
            <person name="Mavromatis K."/>
            <person name="Markowitz V."/>
            <person name="Szeto E."/>
            <person name="Mikhailova N."/>
            <person name="Pati A."/>
            <person name="Wagner M."/>
            <person name="Woyke T."/>
            <person name="Ollivier B."/>
            <person name="Klenk H.P."/>
            <person name="Spring S."/>
            <person name="Loy A."/>
        </authorList>
    </citation>
    <scope>NUCLEOTIDE SEQUENCE [LARGE SCALE GENOMIC DNA]</scope>
    <source>
        <strain evidence="2">ATCC 19365 / DSM 765 / NCIMB 8382 / VKM B-1628</strain>
    </source>
</reference>
<dbReference type="HOGENOM" id="CLU_2023013_0_0_9"/>
<dbReference type="eggNOG" id="ENOG502ZN64">
    <property type="taxonomic scope" value="Bacteria"/>
</dbReference>
<evidence type="ECO:0000313" key="2">
    <source>
        <dbReference type="Proteomes" id="UP000006346"/>
    </source>
</evidence>
<sequence>MFINVKEHDNVIYFSSLEEKLKKLNQWGLISEKKMNNLISGKKITEMKSILYKGREVDVEKVCDVIGYISYKTNPGCINPVYETVVIEINGETNKINPAFLKQMQSKDFNLNTFDEENDGIA</sequence>
<gene>
    <name evidence="1" type="ordered locus">Desor_5589</name>
</gene>
<protein>
    <submittedName>
        <fullName evidence="1">Uncharacterized protein</fullName>
    </submittedName>
</protein>
<dbReference type="PATRIC" id="fig|768706.3.peg.5695"/>
<accession>G7WI38</accession>
<dbReference type="EMBL" id="CP003108">
    <property type="protein sequence ID" value="AET70961.1"/>
    <property type="molecule type" value="Genomic_DNA"/>
</dbReference>
<dbReference type="Proteomes" id="UP000006346">
    <property type="component" value="Chromosome"/>
</dbReference>
<organism evidence="1 2">
    <name type="scientific">Desulfosporosinus orientis (strain ATCC 19365 / DSM 765 / NCIMB 8382 / VKM B-1628 / Singapore I)</name>
    <name type="common">Desulfotomaculum orientis</name>
    <dbReference type="NCBI Taxonomy" id="768706"/>
    <lineage>
        <taxon>Bacteria</taxon>
        <taxon>Bacillati</taxon>
        <taxon>Bacillota</taxon>
        <taxon>Clostridia</taxon>
        <taxon>Eubacteriales</taxon>
        <taxon>Desulfitobacteriaceae</taxon>
        <taxon>Desulfosporosinus</taxon>
    </lineage>
</organism>
<dbReference type="RefSeq" id="WP_014187760.1">
    <property type="nucleotide sequence ID" value="NC_016584.1"/>
</dbReference>
<reference evidence="2" key="1">
    <citation type="submission" date="2011-11" db="EMBL/GenBank/DDBJ databases">
        <title>Complete sequence of Desulfosporosinus orientis DSM 765.</title>
        <authorList>
            <person name="Lucas S."/>
            <person name="Han J."/>
            <person name="Lapidus A."/>
            <person name="Cheng J.-F."/>
            <person name="Goodwin L."/>
            <person name="Pitluck S."/>
            <person name="Peters L."/>
            <person name="Ovchinnikova G."/>
            <person name="Teshima H."/>
            <person name="Detter J.C."/>
            <person name="Han C."/>
            <person name="Tapia R."/>
            <person name="Land M."/>
            <person name="Hauser L."/>
            <person name="Kyrpides N."/>
            <person name="Ivanova N."/>
            <person name="Pagani I."/>
            <person name="Pester M."/>
            <person name="Spring S."/>
            <person name="Ollivier B."/>
            <person name="Rattei T."/>
            <person name="Klenk H.-P."/>
            <person name="Wagner M."/>
            <person name="Loy A."/>
            <person name="Woyke T."/>
        </authorList>
    </citation>
    <scope>NUCLEOTIDE SEQUENCE [LARGE SCALE GENOMIC DNA]</scope>
    <source>
        <strain evidence="2">ATCC 19365 / DSM 765 / NCIMB 8382 / VKM B-1628</strain>
    </source>
</reference>
<dbReference type="STRING" id="768706.Desor_5589"/>
<evidence type="ECO:0000313" key="1">
    <source>
        <dbReference type="EMBL" id="AET70961.1"/>
    </source>
</evidence>
<name>G7WI38_DESOD</name>